<keyword evidence="1" id="KW-0378">Hydrolase</keyword>
<keyword evidence="6" id="KW-1185">Reference proteome</keyword>
<dbReference type="InterPro" id="IPR017853">
    <property type="entry name" value="GH"/>
</dbReference>
<dbReference type="Pfam" id="PF10438">
    <property type="entry name" value="Cyc-maltodext_C"/>
    <property type="match status" value="1"/>
</dbReference>
<dbReference type="InterPro" id="IPR006047">
    <property type="entry name" value="GH13_cat_dom"/>
</dbReference>
<keyword evidence="2" id="KW-0326">Glycosidase</keyword>
<evidence type="ECO:0000256" key="2">
    <source>
        <dbReference type="ARBA" id="ARBA00023295"/>
    </source>
</evidence>
<dbReference type="RefSeq" id="WP_034706289.1">
    <property type="nucleotide sequence ID" value="NZ_JPRO01000014.1"/>
</dbReference>
<dbReference type="Pfam" id="PF09087">
    <property type="entry name" value="Cyc-maltodext_N"/>
    <property type="match status" value="1"/>
</dbReference>
<dbReference type="Gene3D" id="2.60.40.10">
    <property type="entry name" value="Immunoglobulins"/>
    <property type="match status" value="1"/>
</dbReference>
<gene>
    <name evidence="5" type="ORF">IX38_15705</name>
</gene>
<dbReference type="SUPFAM" id="SSF81296">
    <property type="entry name" value="E set domains"/>
    <property type="match status" value="1"/>
</dbReference>
<dbReference type="Gene3D" id="3.20.20.80">
    <property type="entry name" value="Glycosidases"/>
    <property type="match status" value="1"/>
</dbReference>
<organism evidence="5 6">
    <name type="scientific">Chryseobacterium luteum</name>
    <dbReference type="NCBI Taxonomy" id="421531"/>
    <lineage>
        <taxon>Bacteria</taxon>
        <taxon>Pseudomonadati</taxon>
        <taxon>Bacteroidota</taxon>
        <taxon>Flavobacteriia</taxon>
        <taxon>Flavobacteriales</taxon>
        <taxon>Weeksellaceae</taxon>
        <taxon>Chryseobacterium group</taxon>
        <taxon>Chryseobacterium</taxon>
    </lineage>
</organism>
<dbReference type="GO" id="GO:0016798">
    <property type="term" value="F:hydrolase activity, acting on glycosyl bonds"/>
    <property type="evidence" value="ECO:0007669"/>
    <property type="project" value="UniProtKB-KW"/>
</dbReference>
<feature type="signal peptide" evidence="3">
    <location>
        <begin position="1"/>
        <end position="18"/>
    </location>
</feature>
<dbReference type="PANTHER" id="PTHR10357">
    <property type="entry name" value="ALPHA-AMYLASE FAMILY MEMBER"/>
    <property type="match status" value="1"/>
</dbReference>
<dbReference type="InterPro" id="IPR014756">
    <property type="entry name" value="Ig_E-set"/>
</dbReference>
<comment type="caution">
    <text evidence="5">The sequence shown here is derived from an EMBL/GenBank/DDBJ whole genome shotgun (WGS) entry which is preliminary data.</text>
</comment>
<dbReference type="SMART" id="SM00642">
    <property type="entry name" value="Aamy"/>
    <property type="match status" value="1"/>
</dbReference>
<feature type="domain" description="Glycosyl hydrolase family 13 catalytic" evidence="4">
    <location>
        <begin position="124"/>
        <end position="528"/>
    </location>
</feature>
<dbReference type="CDD" id="cd11340">
    <property type="entry name" value="AmyAc_bac_CMD_like_3"/>
    <property type="match status" value="1"/>
</dbReference>
<sequence>MKKIYTIFALSAASVAFSQIQKVEPAFWWKGMKNPELQILVYGKNIAGNDIELSDGIKVKNIQKVENPNYVFLTVNTSEINVPKFKINIKNKNKIIDSYPYELKQRNANSAGRKGFSSSDVIYLVVPDRFANGNPKNDSQPDVFEKADRNFDGGRHGGDLQGIIQNLDYIKELGATTFWSTPLTEDNEKTYSYHGYASSDLYKIDSRFGTNEDFFRLSDELHKRDMKLIMDFVPNHWGLHHWMIQDLPSKDWIHYWNDGEKGFKRSNYRQAAHFDPNASKSDIEGCVNGWFDTTMPDMNDSNPLVVNYLVQNAIWWTEAANLDGIRVDTYPYNNREGVTQWTKRVMNEYPGFNIVGETLMHSPAHIAYWQKDSKVGAIEGFNSYLPSVMDFPLHDIMATAVNESKEEWDKGLVRVYDVLTNDFLYPDINNLLILVGNHDVNRINDAFKGDIGKYKLVLSMIATMRGIPQIYYGDEIGMQGSKTVGDGDIRRDFPGGWKDDKQNAFTESGRTGVQKDYFDFTKKLLNWRKNKPVIHTGKTKHFAPENNVYVYFRYNEKESVMVVINNNEKEQSLDLKRFAESLSNIKKGKDIISGKELTLQNSLTIPSKTSMVIELK</sequence>
<dbReference type="Gene3D" id="2.60.40.1180">
    <property type="entry name" value="Golgi alpha-mannosidase II"/>
    <property type="match status" value="1"/>
</dbReference>
<dbReference type="eggNOG" id="COG0366">
    <property type="taxonomic scope" value="Bacteria"/>
</dbReference>
<name>A0A085ZBX5_9FLAO</name>
<dbReference type="AlphaFoldDB" id="A0A085ZBX5"/>
<accession>A0A085ZBX5</accession>
<dbReference type="InterPro" id="IPR013780">
    <property type="entry name" value="Glyco_hydro_b"/>
</dbReference>
<dbReference type="InterPro" id="IPR019492">
    <property type="entry name" value="Cyclo-malto-dextrinase_C"/>
</dbReference>
<dbReference type="SUPFAM" id="SSF51011">
    <property type="entry name" value="Glycosyl hydrolase domain"/>
    <property type="match status" value="1"/>
</dbReference>
<dbReference type="Pfam" id="PF00128">
    <property type="entry name" value="Alpha-amylase"/>
    <property type="match status" value="1"/>
</dbReference>
<dbReference type="GO" id="GO:0005975">
    <property type="term" value="P:carbohydrate metabolic process"/>
    <property type="evidence" value="ECO:0007669"/>
    <property type="project" value="InterPro"/>
</dbReference>
<dbReference type="InterPro" id="IPR013783">
    <property type="entry name" value="Ig-like_fold"/>
</dbReference>
<dbReference type="SUPFAM" id="SSF51445">
    <property type="entry name" value="(Trans)glycosidases"/>
    <property type="match status" value="1"/>
</dbReference>
<evidence type="ECO:0000313" key="5">
    <source>
        <dbReference type="EMBL" id="KFF01939.1"/>
    </source>
</evidence>
<dbReference type="OrthoDB" id="9805159at2"/>
<dbReference type="PANTHER" id="PTHR10357:SF210">
    <property type="entry name" value="MALTODEXTRIN GLUCOSIDASE"/>
    <property type="match status" value="1"/>
</dbReference>
<proteinExistence type="predicted"/>
<evidence type="ECO:0000259" key="4">
    <source>
        <dbReference type="SMART" id="SM00642"/>
    </source>
</evidence>
<dbReference type="InterPro" id="IPR015171">
    <property type="entry name" value="Cyc-maltodext_N"/>
</dbReference>
<evidence type="ECO:0000313" key="6">
    <source>
        <dbReference type="Proteomes" id="UP000028703"/>
    </source>
</evidence>
<dbReference type="EMBL" id="JPRO01000014">
    <property type="protein sequence ID" value="KFF01939.1"/>
    <property type="molecule type" value="Genomic_DNA"/>
</dbReference>
<dbReference type="STRING" id="421531.IX38_15705"/>
<keyword evidence="3" id="KW-0732">Signal</keyword>
<feature type="chain" id="PRO_5001800991" evidence="3">
    <location>
        <begin position="19"/>
        <end position="616"/>
    </location>
</feature>
<protein>
    <submittedName>
        <fullName evidence="5">Alpha-amlyase</fullName>
    </submittedName>
</protein>
<keyword evidence="5" id="KW-0456">Lyase</keyword>
<evidence type="ECO:0000256" key="3">
    <source>
        <dbReference type="SAM" id="SignalP"/>
    </source>
</evidence>
<dbReference type="GO" id="GO:0016829">
    <property type="term" value="F:lyase activity"/>
    <property type="evidence" value="ECO:0007669"/>
    <property type="project" value="UniProtKB-KW"/>
</dbReference>
<reference evidence="5 6" key="1">
    <citation type="submission" date="2014-07" db="EMBL/GenBank/DDBJ databases">
        <title>Genome of Chryseobacterium luteum DSM 18605.</title>
        <authorList>
            <person name="Stropko S.J."/>
            <person name="Pipes S.E."/>
            <person name="Newman J.D."/>
        </authorList>
    </citation>
    <scope>NUCLEOTIDE SEQUENCE [LARGE SCALE GENOMIC DNA]</scope>
    <source>
        <strain evidence="5 6">DSM 18605</strain>
    </source>
</reference>
<dbReference type="Proteomes" id="UP000028703">
    <property type="component" value="Unassembled WGS sequence"/>
</dbReference>
<evidence type="ECO:0000256" key="1">
    <source>
        <dbReference type="ARBA" id="ARBA00022801"/>
    </source>
</evidence>